<dbReference type="EMBL" id="JABCKI010003790">
    <property type="protein sequence ID" value="KAG5641281.1"/>
    <property type="molecule type" value="Genomic_DNA"/>
</dbReference>
<sequence length="69" mass="7950">MIKQAREAAEISLVKAAESMKRFYNAHRTEALEYQPGDLVWLDGKDINTKRPAKKLDDKRHGPFPIVKK</sequence>
<dbReference type="OrthoDB" id="2273864at2759"/>
<protein>
    <submittedName>
        <fullName evidence="1">Uncharacterized protein</fullName>
    </submittedName>
</protein>
<keyword evidence="2" id="KW-1185">Reference proteome</keyword>
<accession>A0A9P7KAW8</accession>
<reference evidence="1" key="2">
    <citation type="submission" date="2021-10" db="EMBL/GenBank/DDBJ databases">
        <title>Phylogenomics reveals ancestral predisposition of the termite-cultivated fungus Termitomyces towards a domesticated lifestyle.</title>
        <authorList>
            <person name="Auxier B."/>
            <person name="Grum-Grzhimaylo A."/>
            <person name="Cardenas M.E."/>
            <person name="Lodge J.D."/>
            <person name="Laessoe T."/>
            <person name="Pedersen O."/>
            <person name="Smith M.E."/>
            <person name="Kuyper T.W."/>
            <person name="Franco-Molano E.A."/>
            <person name="Baroni T.J."/>
            <person name="Aanen D.K."/>
        </authorList>
    </citation>
    <scope>NUCLEOTIDE SEQUENCE</scope>
    <source>
        <strain evidence="1">D49</strain>
    </source>
</reference>
<evidence type="ECO:0000313" key="2">
    <source>
        <dbReference type="Proteomes" id="UP000717328"/>
    </source>
</evidence>
<name>A0A9P7KAW8_9AGAR</name>
<comment type="caution">
    <text evidence="1">The sequence shown here is derived from an EMBL/GenBank/DDBJ whole genome shotgun (WGS) entry which is preliminary data.</text>
</comment>
<dbReference type="AlphaFoldDB" id="A0A9P7KAW8"/>
<dbReference type="Proteomes" id="UP000717328">
    <property type="component" value="Unassembled WGS sequence"/>
</dbReference>
<proteinExistence type="predicted"/>
<organism evidence="1 2">
    <name type="scientific">Sphagnurus paluster</name>
    <dbReference type="NCBI Taxonomy" id="117069"/>
    <lineage>
        <taxon>Eukaryota</taxon>
        <taxon>Fungi</taxon>
        <taxon>Dikarya</taxon>
        <taxon>Basidiomycota</taxon>
        <taxon>Agaricomycotina</taxon>
        <taxon>Agaricomycetes</taxon>
        <taxon>Agaricomycetidae</taxon>
        <taxon>Agaricales</taxon>
        <taxon>Tricholomatineae</taxon>
        <taxon>Lyophyllaceae</taxon>
        <taxon>Sphagnurus</taxon>
    </lineage>
</organism>
<feature type="non-terminal residue" evidence="1">
    <location>
        <position position="69"/>
    </location>
</feature>
<evidence type="ECO:0000313" key="1">
    <source>
        <dbReference type="EMBL" id="KAG5641281.1"/>
    </source>
</evidence>
<gene>
    <name evidence="1" type="ORF">H0H81_011296</name>
</gene>
<reference evidence="1" key="1">
    <citation type="submission" date="2021-02" db="EMBL/GenBank/DDBJ databases">
        <authorList>
            <person name="Nieuwenhuis M."/>
            <person name="Van De Peppel L.J.J."/>
        </authorList>
    </citation>
    <scope>NUCLEOTIDE SEQUENCE</scope>
    <source>
        <strain evidence="1">D49</strain>
    </source>
</reference>